<organism evidence="1 2">
    <name type="scientific">Candidatus Brennerbacteria bacterium RIFOXYD1_FULL_41_16</name>
    <dbReference type="NCBI Taxonomy" id="1797529"/>
    <lineage>
        <taxon>Bacteria</taxon>
        <taxon>Candidatus Brenneribacteriota</taxon>
    </lineage>
</organism>
<name>A0A1G1XKV4_9BACT</name>
<evidence type="ECO:0000313" key="2">
    <source>
        <dbReference type="Proteomes" id="UP000178570"/>
    </source>
</evidence>
<comment type="caution">
    <text evidence="1">The sequence shown here is derived from an EMBL/GenBank/DDBJ whole genome shotgun (WGS) entry which is preliminary data.</text>
</comment>
<gene>
    <name evidence="1" type="ORF">A2570_02555</name>
</gene>
<dbReference type="InterPro" id="IPR009000">
    <property type="entry name" value="Transl_B-barrel_sf"/>
</dbReference>
<evidence type="ECO:0000313" key="1">
    <source>
        <dbReference type="EMBL" id="OGY40591.1"/>
    </source>
</evidence>
<proteinExistence type="predicted"/>
<dbReference type="EMBL" id="MHHY01000007">
    <property type="protein sequence ID" value="OGY40591.1"/>
    <property type="molecule type" value="Genomic_DNA"/>
</dbReference>
<protein>
    <recommendedName>
        <fullName evidence="3">Translation elongation factor-like protein</fullName>
    </recommendedName>
</protein>
<reference evidence="1 2" key="1">
    <citation type="journal article" date="2016" name="Nat. Commun.">
        <title>Thousands of microbial genomes shed light on interconnected biogeochemical processes in an aquifer system.</title>
        <authorList>
            <person name="Anantharaman K."/>
            <person name="Brown C.T."/>
            <person name="Hug L.A."/>
            <person name="Sharon I."/>
            <person name="Castelle C.J."/>
            <person name="Probst A.J."/>
            <person name="Thomas B.C."/>
            <person name="Singh A."/>
            <person name="Wilkins M.J."/>
            <person name="Karaoz U."/>
            <person name="Brodie E.L."/>
            <person name="Williams K.H."/>
            <person name="Hubbard S.S."/>
            <person name="Banfield J.F."/>
        </authorList>
    </citation>
    <scope>NUCLEOTIDE SEQUENCE [LARGE SCALE GENOMIC DNA]</scope>
</reference>
<dbReference type="SUPFAM" id="SSF50447">
    <property type="entry name" value="Translation proteins"/>
    <property type="match status" value="1"/>
</dbReference>
<dbReference type="STRING" id="1797529.A2570_02555"/>
<accession>A0A1G1XKV4</accession>
<dbReference type="Gene3D" id="2.40.30.10">
    <property type="entry name" value="Translation factors"/>
    <property type="match status" value="1"/>
</dbReference>
<sequence length="82" mass="9008">MAKKIGIVIHVFGKISVAILKLESELKVGDSIQFKGKHTDFTQAIESIQVNHEQIQKAQKGDDVGVKTTQSVEEGDEVFLAE</sequence>
<evidence type="ECO:0008006" key="3">
    <source>
        <dbReference type="Google" id="ProtNLM"/>
    </source>
</evidence>
<dbReference type="Proteomes" id="UP000178570">
    <property type="component" value="Unassembled WGS sequence"/>
</dbReference>
<dbReference type="AlphaFoldDB" id="A0A1G1XKV4"/>